<evidence type="ECO:0000313" key="3">
    <source>
        <dbReference type="EMBL" id="CCH28372.1"/>
    </source>
</evidence>
<dbReference type="PATRIC" id="fig|1179773.3.peg.1043"/>
<dbReference type="eggNOG" id="COG4924">
    <property type="taxonomic scope" value="Bacteria"/>
</dbReference>
<protein>
    <recommendedName>
        <fullName evidence="5">TIGR02679 family protein</fullName>
    </recommendedName>
</protein>
<dbReference type="EMBL" id="HE804045">
    <property type="protein sequence ID" value="CCH28372.1"/>
    <property type="molecule type" value="Genomic_DNA"/>
</dbReference>
<dbReference type="Proteomes" id="UP000006281">
    <property type="component" value="Chromosome"/>
</dbReference>
<dbReference type="STRING" id="1179773.BN6_10440"/>
<evidence type="ECO:0000259" key="2">
    <source>
        <dbReference type="Pfam" id="PF11796"/>
    </source>
</evidence>
<evidence type="ECO:0008006" key="5">
    <source>
        <dbReference type="Google" id="ProtNLM"/>
    </source>
</evidence>
<dbReference type="AlphaFoldDB" id="K0JS86"/>
<dbReference type="KEGG" id="sesp:BN6_10440"/>
<reference evidence="3 4" key="1">
    <citation type="journal article" date="2012" name="BMC Genomics">
        <title>Complete genome sequence of Saccharothrix espanaensis DSM 44229T and comparison to the other completely sequenced Pseudonocardiaceae.</title>
        <authorList>
            <person name="Strobel T."/>
            <person name="Al-Dilaimi A."/>
            <person name="Blom J."/>
            <person name="Gessner A."/>
            <person name="Kalinowski J."/>
            <person name="Luzhetska M."/>
            <person name="Puhler A."/>
            <person name="Szczepanowski R."/>
            <person name="Bechthold A."/>
            <person name="Ruckert C."/>
        </authorList>
    </citation>
    <scope>NUCLEOTIDE SEQUENCE [LARGE SCALE GENOMIC DNA]</scope>
    <source>
        <strain evidence="4">ATCC 51144 / DSM 44229 / JCM 9112 / NBRC 15066 / NRRL 15764</strain>
    </source>
</reference>
<gene>
    <name evidence="3" type="ordered locus">BN6_10440</name>
</gene>
<dbReference type="Pfam" id="PF09664">
    <property type="entry name" value="DUF2399"/>
    <property type="match status" value="1"/>
</dbReference>
<dbReference type="NCBIfam" id="TIGR02679">
    <property type="entry name" value="TIGR02679 family protein"/>
    <property type="match status" value="1"/>
</dbReference>
<organism evidence="3 4">
    <name type="scientific">Saccharothrix espanaensis (strain ATCC 51144 / DSM 44229 / JCM 9112 / NBRC 15066 / NRRL 15764)</name>
    <dbReference type="NCBI Taxonomy" id="1179773"/>
    <lineage>
        <taxon>Bacteria</taxon>
        <taxon>Bacillati</taxon>
        <taxon>Actinomycetota</taxon>
        <taxon>Actinomycetes</taxon>
        <taxon>Pseudonocardiales</taxon>
        <taxon>Pseudonocardiaceae</taxon>
        <taxon>Saccharothrix</taxon>
    </lineage>
</organism>
<name>K0JS86_SACES</name>
<dbReference type="InterPro" id="IPR024466">
    <property type="entry name" value="CHP02679_N"/>
</dbReference>
<dbReference type="InterPro" id="IPR024465">
    <property type="entry name" value="DUF2399"/>
</dbReference>
<feature type="domain" description="Conserved hypothetical protein CHP02679 N terminus" evidence="2">
    <location>
        <begin position="38"/>
        <end position="238"/>
    </location>
</feature>
<dbReference type="HOGENOM" id="CLU_035709_0_0_11"/>
<dbReference type="BioCyc" id="SESP1179773:BN6_RS05150-MONOMER"/>
<keyword evidence="4" id="KW-1185">Reference proteome</keyword>
<evidence type="ECO:0000259" key="1">
    <source>
        <dbReference type="Pfam" id="PF09664"/>
    </source>
</evidence>
<accession>K0JS86</accession>
<sequence length="417" mass="43606">MGSGRVGGVRSVNGLDSAALRPLWRAVHERLSSGRQVSRVRVGPLDDEQRSAVADLLGGERLPGEYVVVSVAGLDELLRESVGAGVRDVVAALLGPLDDRAARRALADAARAELWEWLVRHPVVTAQPALREWVDAVRRAGLVGGSVERTRDELDRVLRVVAALPAPGVPLPVLAEAVLGDPHALDEGTRCAGLVLRALAALYGLDLPGDAQERRALWGRAGVVEDEVSSVVLAAGLRLGGVGGAVLRVCADAGHVAALTLAQVRATSFVGTPQDVWVFENPSVLTVAVARFGASCPPVVCTSGWPNSAVIVLLRGLATAGATLHYHGDFDGEGVRIAAHVMARTGAAPWRMATDDYLLALGVARVGTSVGRVTEAPWDGGLADAMREHGLAVPEERVTARLLDELDDCGRDVGGLP</sequence>
<dbReference type="InterPro" id="IPR013495">
    <property type="entry name" value="CHP02679"/>
</dbReference>
<dbReference type="Pfam" id="PF11796">
    <property type="entry name" value="DUF3323"/>
    <property type="match status" value="1"/>
</dbReference>
<feature type="domain" description="DUF2399" evidence="1">
    <location>
        <begin position="258"/>
        <end position="406"/>
    </location>
</feature>
<proteinExistence type="predicted"/>
<evidence type="ECO:0000313" key="4">
    <source>
        <dbReference type="Proteomes" id="UP000006281"/>
    </source>
</evidence>